<evidence type="ECO:0000256" key="6">
    <source>
        <dbReference type="ARBA" id="ARBA00023212"/>
    </source>
</evidence>
<evidence type="ECO:0000256" key="5">
    <source>
        <dbReference type="ARBA" id="ARBA00023004"/>
    </source>
</evidence>
<keyword evidence="5" id="KW-0408">Iron</keyword>
<dbReference type="GeneID" id="20221147"/>
<evidence type="ECO:0000256" key="9">
    <source>
        <dbReference type="ARBA" id="ARBA00046139"/>
    </source>
</evidence>
<dbReference type="OrthoDB" id="260091at2759"/>
<comment type="function">
    <text evidence="9">Radial spoke stalk protein that binds heme under oxidizing conditions. Required for the coordinated beating of multiple cilia maybe by functioning in a redox signaling pathway.</text>
</comment>
<dbReference type="EMBL" id="GL833150">
    <property type="protein sequence ID" value="EGB04547.1"/>
    <property type="molecule type" value="Genomic_DNA"/>
</dbReference>
<name>F0YK15_AURAN</name>
<dbReference type="RefSeq" id="XP_009040798.1">
    <property type="nucleotide sequence ID" value="XM_009042550.1"/>
</dbReference>
<keyword evidence="2" id="KW-0963">Cytoplasm</keyword>
<dbReference type="AlphaFoldDB" id="F0YK15"/>
<dbReference type="PROSITE" id="PS50255">
    <property type="entry name" value="CYTOCHROME_B5_2"/>
    <property type="match status" value="1"/>
</dbReference>
<dbReference type="eggNOG" id="KOG0537">
    <property type="taxonomic scope" value="Eukaryota"/>
</dbReference>
<dbReference type="PANTHER" id="PTHR21281:SF0">
    <property type="entry name" value="CYTOCHROME B5 DOMAIN-CONTAINING PROTEIN 1"/>
    <property type="match status" value="1"/>
</dbReference>
<keyword evidence="3" id="KW-0349">Heme</keyword>
<dbReference type="InterPro" id="IPR036400">
    <property type="entry name" value="Cyt_B5-like_heme/steroid_sf"/>
</dbReference>
<keyword evidence="7" id="KW-0966">Cell projection</keyword>
<dbReference type="KEGG" id="aaf:AURANDRAFT_32471"/>
<proteinExistence type="predicted"/>
<keyword evidence="4" id="KW-0479">Metal-binding</keyword>
<dbReference type="InParanoid" id="F0YK15"/>
<protein>
    <recommendedName>
        <fullName evidence="8">Cytochrome b5 domain-containing protein 1</fullName>
    </recommendedName>
</protein>
<sequence length="230" mass="26869">MSSQLLPKQHGRRRRYYTPEEINAHNSADDAWFSLFHNVFDLTELIATHRSNLTQPLISNAGRDISHWFDGKTMMVKSYYSEDKGVMLPYVPMGRFLNVPPSGPTSEWSTELFDGIPWWKDERYVVGQLSKNVRKLRIVNVLTQQSDVLNVCGEETVEEIQTRYIQYNAHALCYTWKQLKDENFVKMDMSKTLEQSGIFDESTLFESMGIDEDQYIPVVHVYFNDDLTYD</sequence>
<keyword evidence="6" id="KW-0206">Cytoskeleton</keyword>
<evidence type="ECO:0000256" key="7">
    <source>
        <dbReference type="ARBA" id="ARBA00023273"/>
    </source>
</evidence>
<evidence type="ECO:0000313" key="11">
    <source>
        <dbReference type="EMBL" id="EGB04547.1"/>
    </source>
</evidence>
<dbReference type="OMA" id="DLTHFFH"/>
<dbReference type="Proteomes" id="UP000002729">
    <property type="component" value="Unassembled WGS sequence"/>
</dbReference>
<keyword evidence="12" id="KW-1185">Reference proteome</keyword>
<evidence type="ECO:0000259" key="10">
    <source>
        <dbReference type="PROSITE" id="PS50255"/>
    </source>
</evidence>
<dbReference type="InterPro" id="IPR001199">
    <property type="entry name" value="Cyt_B5-like_heme/steroid-bd"/>
</dbReference>
<dbReference type="Pfam" id="PF00173">
    <property type="entry name" value="Cyt-b5"/>
    <property type="match status" value="1"/>
</dbReference>
<dbReference type="Gene3D" id="3.10.120.10">
    <property type="entry name" value="Cytochrome b5-like heme/steroid binding domain"/>
    <property type="match status" value="1"/>
</dbReference>
<organism evidence="12">
    <name type="scientific">Aureococcus anophagefferens</name>
    <name type="common">Harmful bloom alga</name>
    <dbReference type="NCBI Taxonomy" id="44056"/>
    <lineage>
        <taxon>Eukaryota</taxon>
        <taxon>Sar</taxon>
        <taxon>Stramenopiles</taxon>
        <taxon>Ochrophyta</taxon>
        <taxon>Pelagophyceae</taxon>
        <taxon>Pelagomonadales</taxon>
        <taxon>Pelagomonadaceae</taxon>
        <taxon>Aureococcus</taxon>
    </lineage>
</organism>
<reference evidence="11 12" key="1">
    <citation type="journal article" date="2011" name="Proc. Natl. Acad. Sci. U.S.A.">
        <title>Niche of harmful alga Aureococcus anophagefferens revealed through ecogenomics.</title>
        <authorList>
            <person name="Gobler C.J."/>
            <person name="Berry D.L."/>
            <person name="Dyhrman S.T."/>
            <person name="Wilhelm S.W."/>
            <person name="Salamov A."/>
            <person name="Lobanov A.V."/>
            <person name="Zhang Y."/>
            <person name="Collier J.L."/>
            <person name="Wurch L.L."/>
            <person name="Kustka A.B."/>
            <person name="Dill B.D."/>
            <person name="Shah M."/>
            <person name="VerBerkmoes N.C."/>
            <person name="Kuo A."/>
            <person name="Terry A."/>
            <person name="Pangilinan J."/>
            <person name="Lindquist E.A."/>
            <person name="Lucas S."/>
            <person name="Paulsen I.T."/>
            <person name="Hattenrath-Lehmann T.K."/>
            <person name="Talmage S.C."/>
            <person name="Walker E.A."/>
            <person name="Koch F."/>
            <person name="Burson A.M."/>
            <person name="Marcoval M.A."/>
            <person name="Tang Y.Z."/>
            <person name="Lecleir G.R."/>
            <person name="Coyne K.J."/>
            <person name="Berg G.M."/>
            <person name="Bertrand E.M."/>
            <person name="Saito M.A."/>
            <person name="Gladyshev V.N."/>
            <person name="Grigoriev I.V."/>
        </authorList>
    </citation>
    <scope>NUCLEOTIDE SEQUENCE [LARGE SCALE GENOMIC DNA]</scope>
    <source>
        <strain evidence="12">CCMP 1984</strain>
    </source>
</reference>
<dbReference type="SMART" id="SM01117">
    <property type="entry name" value="Cyt-b5"/>
    <property type="match status" value="1"/>
</dbReference>
<evidence type="ECO:0000256" key="1">
    <source>
        <dbReference type="ARBA" id="ARBA00004430"/>
    </source>
</evidence>
<accession>F0YK15</accession>
<comment type="subcellular location">
    <subcellularLocation>
        <location evidence="1">Cytoplasm</location>
        <location evidence="1">Cytoskeleton</location>
        <location evidence="1">Cilium axoneme</location>
    </subcellularLocation>
</comment>
<evidence type="ECO:0000256" key="8">
    <source>
        <dbReference type="ARBA" id="ARBA00040649"/>
    </source>
</evidence>
<evidence type="ECO:0000256" key="4">
    <source>
        <dbReference type="ARBA" id="ARBA00022723"/>
    </source>
</evidence>
<feature type="domain" description="Cytochrome b5 heme-binding" evidence="10">
    <location>
        <begin position="14"/>
        <end position="97"/>
    </location>
</feature>
<dbReference type="PANTHER" id="PTHR21281">
    <property type="entry name" value="CYTOCHROME B5 DOMAIN-CONTAINING PROTEIN 1"/>
    <property type="match status" value="1"/>
</dbReference>
<dbReference type="InterPro" id="IPR052320">
    <property type="entry name" value="Cytochrome_b5_domain"/>
</dbReference>
<evidence type="ECO:0000256" key="3">
    <source>
        <dbReference type="ARBA" id="ARBA00022617"/>
    </source>
</evidence>
<evidence type="ECO:0000313" key="12">
    <source>
        <dbReference type="Proteomes" id="UP000002729"/>
    </source>
</evidence>
<dbReference type="GO" id="GO:0005930">
    <property type="term" value="C:axoneme"/>
    <property type="evidence" value="ECO:0007669"/>
    <property type="project" value="UniProtKB-SubCell"/>
</dbReference>
<gene>
    <name evidence="11" type="ORF">AURANDRAFT_32471</name>
</gene>
<evidence type="ECO:0000256" key="2">
    <source>
        <dbReference type="ARBA" id="ARBA00022490"/>
    </source>
</evidence>
<dbReference type="GO" id="GO:0046872">
    <property type="term" value="F:metal ion binding"/>
    <property type="evidence" value="ECO:0007669"/>
    <property type="project" value="UniProtKB-KW"/>
</dbReference>
<dbReference type="SUPFAM" id="SSF55856">
    <property type="entry name" value="Cytochrome b5-like heme/steroid binding domain"/>
    <property type="match status" value="1"/>
</dbReference>